<evidence type="ECO:0000313" key="10">
    <source>
        <dbReference type="Proteomes" id="UP001629536"/>
    </source>
</evidence>
<evidence type="ECO:0000256" key="1">
    <source>
        <dbReference type="ARBA" id="ARBA00022679"/>
    </source>
</evidence>
<keyword evidence="5" id="KW-0862">Zinc</keyword>
<dbReference type="EC" id="2.7.4.3" evidence="5 7"/>
<dbReference type="Pfam" id="PF00406">
    <property type="entry name" value="ADK"/>
    <property type="match status" value="1"/>
</dbReference>
<feature type="binding site" evidence="5">
    <location>
        <begin position="85"/>
        <end position="88"/>
    </location>
    <ligand>
        <name>AMP</name>
        <dbReference type="ChEBI" id="CHEBI:456215"/>
    </ligand>
</feature>
<feature type="binding site" evidence="5">
    <location>
        <position position="199"/>
    </location>
    <ligand>
        <name>ATP</name>
        <dbReference type="ChEBI" id="CHEBI:30616"/>
    </ligand>
</feature>
<dbReference type="InterPro" id="IPR000850">
    <property type="entry name" value="Adenylat/UMP-CMP_kin"/>
</dbReference>
<dbReference type="SUPFAM" id="SSF52540">
    <property type="entry name" value="P-loop containing nucleoside triphosphate hydrolases"/>
    <property type="match status" value="1"/>
</dbReference>
<comment type="subunit">
    <text evidence="5 7">Monomer.</text>
</comment>
<keyword evidence="4 5" id="KW-0418">Kinase</keyword>
<dbReference type="NCBIfam" id="NF001380">
    <property type="entry name" value="PRK00279.1-2"/>
    <property type="match status" value="1"/>
</dbReference>
<reference evidence="9 10" key="1">
    <citation type="journal article" date="2024" name="Front. Microbiol.">
        <title>Pangenomic and biochemical analyses of Helcococcus ovis reveal widespread tetracycline resistance and a novel bacterial species, Helcococcus bovis.</title>
        <authorList>
            <person name="Cunha F."/>
            <person name="Zhai Y."/>
            <person name="Casaro S."/>
            <person name="Jones K.L."/>
            <person name="Hernandez M."/>
            <person name="Bisinotto R.S."/>
            <person name="Kariyawasam S."/>
            <person name="Brown M.B."/>
            <person name="Phillips A."/>
            <person name="Jeong K.C."/>
            <person name="Galvao K.N."/>
        </authorList>
    </citation>
    <scope>NUCLEOTIDE SEQUENCE [LARGE SCALE GENOMIC DNA]</scope>
    <source>
        <strain evidence="9 10">KG197</strain>
    </source>
</reference>
<dbReference type="RefSeq" id="WP_408104604.1">
    <property type="nucleotide sequence ID" value="NZ_JBFNFH010000026.1"/>
</dbReference>
<feature type="binding site" evidence="5">
    <location>
        <position position="171"/>
    </location>
    <ligand>
        <name>AMP</name>
        <dbReference type="ChEBI" id="CHEBI:456215"/>
    </ligand>
</feature>
<keyword evidence="5" id="KW-0479">Metal-binding</keyword>
<accession>A0ABW9F8L5</accession>
<evidence type="ECO:0000256" key="7">
    <source>
        <dbReference type="RuleBase" id="RU003331"/>
    </source>
</evidence>
<dbReference type="GO" id="GO:0004017">
    <property type="term" value="F:AMP kinase activity"/>
    <property type="evidence" value="ECO:0007669"/>
    <property type="project" value="UniProtKB-EC"/>
</dbReference>
<feature type="binding site" evidence="5">
    <location>
        <position position="150"/>
    </location>
    <ligand>
        <name>Zn(2+)</name>
        <dbReference type="ChEBI" id="CHEBI:29105"/>
        <note>structural</note>
    </ligand>
</feature>
<feature type="binding site" evidence="5">
    <location>
        <position position="160"/>
    </location>
    <ligand>
        <name>AMP</name>
        <dbReference type="ChEBI" id="CHEBI:456215"/>
    </ligand>
</feature>
<keyword evidence="5" id="KW-0963">Cytoplasm</keyword>
<feature type="binding site" evidence="5">
    <location>
        <position position="36"/>
    </location>
    <ligand>
        <name>AMP</name>
        <dbReference type="ChEBI" id="CHEBI:456215"/>
    </ligand>
</feature>
<keyword evidence="3 5" id="KW-0547">Nucleotide-binding</keyword>
<feature type="binding site" evidence="5">
    <location>
        <begin position="136"/>
        <end position="137"/>
    </location>
    <ligand>
        <name>ATP</name>
        <dbReference type="ChEBI" id="CHEBI:30616"/>
    </ligand>
</feature>
<feature type="binding site" evidence="5">
    <location>
        <position position="127"/>
    </location>
    <ligand>
        <name>ATP</name>
        <dbReference type="ChEBI" id="CHEBI:30616"/>
    </ligand>
</feature>
<evidence type="ECO:0000256" key="5">
    <source>
        <dbReference type="HAMAP-Rule" id="MF_00235"/>
    </source>
</evidence>
<feature type="domain" description="Adenylate kinase active site lid" evidence="8">
    <location>
        <begin position="127"/>
        <end position="162"/>
    </location>
</feature>
<comment type="function">
    <text evidence="5">Catalyzes the reversible transfer of the terminal phosphate group between ATP and AMP. Plays an important role in cellular energy homeostasis and in adenine nucleotide metabolism.</text>
</comment>
<evidence type="ECO:0000256" key="3">
    <source>
        <dbReference type="ARBA" id="ARBA00022741"/>
    </source>
</evidence>
<dbReference type="NCBIfam" id="TIGR01351">
    <property type="entry name" value="adk"/>
    <property type="match status" value="1"/>
</dbReference>
<dbReference type="CDD" id="cd01428">
    <property type="entry name" value="ADK"/>
    <property type="match status" value="1"/>
</dbReference>
<sequence>MILILLGPPGAGKGSQATKIINEFGVTHISTGDIFRKNIKEETELGLKVKEIIASGSLVSDELTNELVFDRLANENSESGFMLDGYPRNINQAKALDEWLSKNNKELTKVIYIDADIEVLISRISGRRVCKNCGATYHVTNLPPKVEGICDVCGSQLVQRPDDNEETARQRIEIYEEQTSPLINYYEKVGKLQKFNGNNEIDEVYVEIENSLK</sequence>
<dbReference type="NCBIfam" id="NF001381">
    <property type="entry name" value="PRK00279.1-3"/>
    <property type="match status" value="1"/>
</dbReference>
<dbReference type="HAMAP" id="MF_00235">
    <property type="entry name" value="Adenylate_kinase_Adk"/>
    <property type="match status" value="1"/>
</dbReference>
<keyword evidence="10" id="KW-1185">Reference proteome</keyword>
<dbReference type="PROSITE" id="PS00113">
    <property type="entry name" value="ADENYLATE_KINASE"/>
    <property type="match status" value="1"/>
</dbReference>
<dbReference type="Proteomes" id="UP001629536">
    <property type="component" value="Unassembled WGS sequence"/>
</dbReference>
<feature type="binding site" evidence="5">
    <location>
        <position position="153"/>
    </location>
    <ligand>
        <name>Zn(2+)</name>
        <dbReference type="ChEBI" id="CHEBI:29105"/>
        <note>structural</note>
    </ligand>
</feature>
<comment type="domain">
    <text evidence="5">Consists of three domains, a large central CORE domain and two small peripheral domains, NMPbind and LID, which undergo movements during catalysis. The LID domain closes over the site of phosphoryl transfer upon ATP binding. Assembling and dissambling the active center during each catalytic cycle provides an effective means to prevent ATP hydrolysis. Some bacteria have evolved a zinc-coordinating structure that stabilizes the LID domain.</text>
</comment>
<dbReference type="PANTHER" id="PTHR23359">
    <property type="entry name" value="NUCLEOTIDE KINASE"/>
    <property type="match status" value="1"/>
</dbReference>
<dbReference type="InterPro" id="IPR033690">
    <property type="entry name" value="Adenylat_kinase_CS"/>
</dbReference>
<feature type="binding site" evidence="5">
    <location>
        <begin position="57"/>
        <end position="59"/>
    </location>
    <ligand>
        <name>AMP</name>
        <dbReference type="ChEBI" id="CHEBI:456215"/>
    </ligand>
</feature>
<protein>
    <recommendedName>
        <fullName evidence="5 7">Adenylate kinase</fullName>
        <shortName evidence="5">AK</shortName>
        <ecNumber evidence="5 7">2.7.4.3</ecNumber>
    </recommendedName>
    <alternativeName>
        <fullName evidence="5">ATP-AMP transphosphorylase</fullName>
    </alternativeName>
    <alternativeName>
        <fullName evidence="5">ATP:AMP phosphotransferase</fullName>
    </alternativeName>
    <alternativeName>
        <fullName evidence="5">Adenylate monophosphate kinase</fullName>
    </alternativeName>
</protein>
<dbReference type="EMBL" id="JBFNFH010000026">
    <property type="protein sequence ID" value="MFM1525632.1"/>
    <property type="molecule type" value="Genomic_DNA"/>
</dbReference>
<comment type="catalytic activity">
    <reaction evidence="5 7">
        <text>AMP + ATP = 2 ADP</text>
        <dbReference type="Rhea" id="RHEA:12973"/>
        <dbReference type="ChEBI" id="CHEBI:30616"/>
        <dbReference type="ChEBI" id="CHEBI:456215"/>
        <dbReference type="ChEBI" id="CHEBI:456216"/>
        <dbReference type="EC" id="2.7.4.3"/>
    </reaction>
</comment>
<proteinExistence type="inferred from homology"/>
<evidence type="ECO:0000256" key="6">
    <source>
        <dbReference type="RuleBase" id="RU003330"/>
    </source>
</evidence>
<gene>
    <name evidence="5" type="primary">adk</name>
    <name evidence="9" type="ORF">ABGF40_08170</name>
</gene>
<organism evidence="9 10">
    <name type="scientific">Helcococcus bovis</name>
    <dbReference type="NCBI Taxonomy" id="3153252"/>
    <lineage>
        <taxon>Bacteria</taxon>
        <taxon>Bacillati</taxon>
        <taxon>Bacillota</taxon>
        <taxon>Tissierellia</taxon>
        <taxon>Tissierellales</taxon>
        <taxon>Peptoniphilaceae</taxon>
        <taxon>Helcococcus</taxon>
    </lineage>
</organism>
<dbReference type="PRINTS" id="PR00094">
    <property type="entry name" value="ADENYLTKNASE"/>
</dbReference>
<evidence type="ECO:0000313" key="9">
    <source>
        <dbReference type="EMBL" id="MFM1525632.1"/>
    </source>
</evidence>
<feature type="binding site" evidence="5">
    <location>
        <position position="133"/>
    </location>
    <ligand>
        <name>Zn(2+)</name>
        <dbReference type="ChEBI" id="CHEBI:29105"/>
        <note>structural</note>
    </ligand>
</feature>
<feature type="binding site" evidence="5">
    <location>
        <position position="31"/>
    </location>
    <ligand>
        <name>AMP</name>
        <dbReference type="ChEBI" id="CHEBI:456215"/>
    </ligand>
</feature>
<comment type="similarity">
    <text evidence="5 6">Belongs to the adenylate kinase family.</text>
</comment>
<keyword evidence="2 5" id="KW-0545">Nucleotide biosynthesis</keyword>
<dbReference type="Gene3D" id="3.40.50.300">
    <property type="entry name" value="P-loop containing nucleotide triphosphate hydrolases"/>
    <property type="match status" value="1"/>
</dbReference>
<dbReference type="Pfam" id="PF05191">
    <property type="entry name" value="ADK_lid"/>
    <property type="match status" value="1"/>
</dbReference>
<comment type="caution">
    <text evidence="9">The sequence shown here is derived from an EMBL/GenBank/DDBJ whole genome shotgun (WGS) entry which is preliminary data.</text>
</comment>
<feature type="region of interest" description="LID" evidence="5">
    <location>
        <begin position="126"/>
        <end position="163"/>
    </location>
</feature>
<dbReference type="NCBIfam" id="NF011100">
    <property type="entry name" value="PRK14527.1"/>
    <property type="match status" value="1"/>
</dbReference>
<dbReference type="InterPro" id="IPR006259">
    <property type="entry name" value="Adenyl_kin_sub"/>
</dbReference>
<dbReference type="InterPro" id="IPR007862">
    <property type="entry name" value="Adenylate_kinase_lid-dom"/>
</dbReference>
<feature type="region of interest" description="NMP" evidence="5">
    <location>
        <begin position="30"/>
        <end position="59"/>
    </location>
</feature>
<keyword evidence="1 5" id="KW-0808">Transferase</keyword>
<feature type="binding site" evidence="5">
    <location>
        <position position="130"/>
    </location>
    <ligand>
        <name>Zn(2+)</name>
        <dbReference type="ChEBI" id="CHEBI:29105"/>
        <note>structural</note>
    </ligand>
</feature>
<name>A0ABW9F8L5_9FIRM</name>
<evidence type="ECO:0000256" key="2">
    <source>
        <dbReference type="ARBA" id="ARBA00022727"/>
    </source>
</evidence>
<evidence type="ECO:0000256" key="4">
    <source>
        <dbReference type="ARBA" id="ARBA00022777"/>
    </source>
</evidence>
<feature type="binding site" evidence="5">
    <location>
        <position position="92"/>
    </location>
    <ligand>
        <name>AMP</name>
        <dbReference type="ChEBI" id="CHEBI:456215"/>
    </ligand>
</feature>
<feature type="binding site" evidence="5">
    <location>
        <begin position="10"/>
        <end position="15"/>
    </location>
    <ligand>
        <name>ATP</name>
        <dbReference type="ChEBI" id="CHEBI:30616"/>
    </ligand>
</feature>
<keyword evidence="5 7" id="KW-0067">ATP-binding</keyword>
<dbReference type="InterPro" id="IPR027417">
    <property type="entry name" value="P-loop_NTPase"/>
</dbReference>
<comment type="pathway">
    <text evidence="5">Purine metabolism; AMP biosynthesis via salvage pathway; AMP from ADP: step 1/1.</text>
</comment>
<comment type="subcellular location">
    <subcellularLocation>
        <location evidence="5 7">Cytoplasm</location>
    </subcellularLocation>
</comment>
<evidence type="ECO:0000259" key="8">
    <source>
        <dbReference type="Pfam" id="PF05191"/>
    </source>
</evidence>